<dbReference type="PANTHER" id="PTHR36118">
    <property type="entry name" value="ION-TRANSLOCATING OXIDOREDUCTASE COMPLEX SUBUNIT G"/>
    <property type="match status" value="1"/>
</dbReference>
<keyword evidence="6" id="KW-0812">Transmembrane</keyword>
<keyword evidence="3 6" id="KW-0285">Flavoprotein</keyword>
<dbReference type="AlphaFoldDB" id="A0A938BRE2"/>
<evidence type="ECO:0000259" key="7">
    <source>
        <dbReference type="SMART" id="SM00900"/>
    </source>
</evidence>
<dbReference type="EMBL" id="VGIY01000291">
    <property type="protein sequence ID" value="MBM3318212.1"/>
    <property type="molecule type" value="Genomic_DNA"/>
</dbReference>
<reference evidence="8" key="1">
    <citation type="submission" date="2019-03" db="EMBL/GenBank/DDBJ databases">
        <title>Lake Tanganyika Metagenome-Assembled Genomes (MAGs).</title>
        <authorList>
            <person name="Tran P."/>
        </authorList>
    </citation>
    <scope>NUCLEOTIDE SEQUENCE</scope>
    <source>
        <strain evidence="8">M_DeepCast_400m_m2_100</strain>
    </source>
</reference>
<dbReference type="HAMAP" id="MF_00479">
    <property type="entry name" value="RsxG_RnfG"/>
    <property type="match status" value="1"/>
</dbReference>
<comment type="subcellular location">
    <subcellularLocation>
        <location evidence="6">Cell membrane</location>
        <topology evidence="6">Single-pass membrane protein</topology>
    </subcellularLocation>
</comment>
<dbReference type="GO" id="GO:0005886">
    <property type="term" value="C:plasma membrane"/>
    <property type="evidence" value="ECO:0007669"/>
    <property type="project" value="UniProtKB-SubCell"/>
</dbReference>
<dbReference type="Pfam" id="PF04205">
    <property type="entry name" value="FMN_bind"/>
    <property type="match status" value="1"/>
</dbReference>
<keyword evidence="6" id="KW-1003">Cell membrane</keyword>
<evidence type="ECO:0000256" key="6">
    <source>
        <dbReference type="HAMAP-Rule" id="MF_00479"/>
    </source>
</evidence>
<comment type="caution">
    <text evidence="8">The sequence shown here is derived from an EMBL/GenBank/DDBJ whole genome shotgun (WGS) entry which is preliminary data.</text>
</comment>
<comment type="cofactor">
    <cofactor evidence="6">
        <name>FMN</name>
        <dbReference type="ChEBI" id="CHEBI:58210"/>
    </cofactor>
</comment>
<evidence type="ECO:0000256" key="5">
    <source>
        <dbReference type="ARBA" id="ARBA00022982"/>
    </source>
</evidence>
<keyword evidence="6" id="KW-1278">Translocase</keyword>
<name>A0A938BRE2_UNCEI</name>
<feature type="modified residue" description="FMN phosphoryl threonine" evidence="6">
    <location>
        <position position="165"/>
    </location>
</feature>
<keyword evidence="1 6" id="KW-0813">Transport</keyword>
<keyword evidence="5 6" id="KW-0249">Electron transport</keyword>
<dbReference type="InterPro" id="IPR010209">
    <property type="entry name" value="Ion_transpt_RnfG/RsxG"/>
</dbReference>
<keyword evidence="4 6" id="KW-0288">FMN</keyword>
<dbReference type="GO" id="GO:0009055">
    <property type="term" value="F:electron transfer activity"/>
    <property type="evidence" value="ECO:0007669"/>
    <property type="project" value="InterPro"/>
</dbReference>
<protein>
    <recommendedName>
        <fullName evidence="6">Ion-translocating oxidoreductase complex subunit G</fullName>
        <ecNumber evidence="6">7.-.-.-</ecNumber>
    </recommendedName>
    <alternativeName>
        <fullName evidence="6">Rnf electron transport complex subunit G</fullName>
    </alternativeName>
</protein>
<dbReference type="GO" id="GO:0022900">
    <property type="term" value="P:electron transport chain"/>
    <property type="evidence" value="ECO:0007669"/>
    <property type="project" value="UniProtKB-UniRule"/>
</dbReference>
<comment type="subunit">
    <text evidence="6">The complex is composed of six subunits: RnfA, RnfB, RnfC, RnfD, RnfE and RnfG.</text>
</comment>
<organism evidence="8 9">
    <name type="scientific">Eiseniibacteriota bacterium</name>
    <dbReference type="NCBI Taxonomy" id="2212470"/>
    <lineage>
        <taxon>Bacteria</taxon>
        <taxon>Candidatus Eiseniibacteriota</taxon>
    </lineage>
</organism>
<dbReference type="InterPro" id="IPR007329">
    <property type="entry name" value="FMN-bd"/>
</dbReference>
<dbReference type="Proteomes" id="UP000748308">
    <property type="component" value="Unassembled WGS sequence"/>
</dbReference>
<dbReference type="SMART" id="SM00900">
    <property type="entry name" value="FMN_bind"/>
    <property type="match status" value="1"/>
</dbReference>
<feature type="domain" description="FMN-binding" evidence="7">
    <location>
        <begin position="94"/>
        <end position="182"/>
    </location>
</feature>
<keyword evidence="2 6" id="KW-0597">Phosphoprotein</keyword>
<evidence type="ECO:0000313" key="9">
    <source>
        <dbReference type="Proteomes" id="UP000748308"/>
    </source>
</evidence>
<evidence type="ECO:0000256" key="2">
    <source>
        <dbReference type="ARBA" id="ARBA00022553"/>
    </source>
</evidence>
<evidence type="ECO:0000256" key="4">
    <source>
        <dbReference type="ARBA" id="ARBA00022643"/>
    </source>
</evidence>
<dbReference type="EC" id="7.-.-.-" evidence="6"/>
<comment type="similarity">
    <text evidence="6">Belongs to the RnfG family.</text>
</comment>
<sequence length="200" mass="21145">MRDILRMVLVLTAICLLSAFSLTALNEGLAGQIAKQQRDNVQVPRAREVLGETPADFAERYFEIEVDGVSWAVFPRVEGGRCSAIALESTGRGGYAGDVKVIAGVDLESGAILGVRVTQSSETPGIGSRVAEPSYLRVYRGRPLKGTAFSLRAEGGDIEAVSGATRTSAAVVDGVRRAAEFVLAHRDEIVRRALGGQAGS</sequence>
<evidence type="ECO:0000256" key="1">
    <source>
        <dbReference type="ARBA" id="ARBA00022448"/>
    </source>
</evidence>
<gene>
    <name evidence="6" type="primary">rnfG</name>
    <name evidence="8" type="ORF">FJY75_10230</name>
</gene>
<keyword evidence="6" id="KW-0472">Membrane</keyword>
<evidence type="ECO:0000313" key="8">
    <source>
        <dbReference type="EMBL" id="MBM3318212.1"/>
    </source>
</evidence>
<dbReference type="PIRSF" id="PIRSF006091">
    <property type="entry name" value="E_trnsport_RnfG"/>
    <property type="match status" value="1"/>
</dbReference>
<evidence type="ECO:0000256" key="3">
    <source>
        <dbReference type="ARBA" id="ARBA00022630"/>
    </source>
</evidence>
<dbReference type="NCBIfam" id="TIGR01947">
    <property type="entry name" value="rnfG"/>
    <property type="match status" value="1"/>
</dbReference>
<accession>A0A938BRE2</accession>
<keyword evidence="6" id="KW-1133">Transmembrane helix</keyword>
<proteinExistence type="inferred from homology"/>
<comment type="function">
    <text evidence="6">Part of a membrane-bound complex that couples electron transfer with translocation of ions across the membrane.</text>
</comment>
<dbReference type="PANTHER" id="PTHR36118:SF1">
    <property type="entry name" value="ION-TRANSLOCATING OXIDOREDUCTASE COMPLEX SUBUNIT G"/>
    <property type="match status" value="1"/>
</dbReference>
<dbReference type="GO" id="GO:0010181">
    <property type="term" value="F:FMN binding"/>
    <property type="evidence" value="ECO:0007669"/>
    <property type="project" value="InterPro"/>
</dbReference>